<organism evidence="1 2">
    <name type="scientific">Rhodococcus olei</name>
    <dbReference type="NCBI Taxonomy" id="2161675"/>
    <lineage>
        <taxon>Bacteria</taxon>
        <taxon>Bacillati</taxon>
        <taxon>Actinomycetota</taxon>
        <taxon>Actinomycetes</taxon>
        <taxon>Mycobacteriales</taxon>
        <taxon>Nocardiaceae</taxon>
        <taxon>Rhodococcus</taxon>
    </lineage>
</organism>
<reference evidence="2" key="1">
    <citation type="journal article" date="2019" name="Int. J. Syst. Evol. Microbiol.">
        <title>The Global Catalogue of Microorganisms (GCM) 10K type strain sequencing project: providing services to taxonomists for standard genome sequencing and annotation.</title>
        <authorList>
            <consortium name="The Broad Institute Genomics Platform"/>
            <consortium name="The Broad Institute Genome Sequencing Center for Infectious Disease"/>
            <person name="Wu L."/>
            <person name="Ma J."/>
        </authorList>
    </citation>
    <scope>NUCLEOTIDE SEQUENCE [LARGE SCALE GENOMIC DNA]</scope>
    <source>
        <strain evidence="2">JCM 32206</strain>
    </source>
</reference>
<gene>
    <name evidence="1" type="ORF">GCM10023094_50820</name>
</gene>
<dbReference type="Proteomes" id="UP001501183">
    <property type="component" value="Unassembled WGS sequence"/>
</dbReference>
<proteinExistence type="predicted"/>
<name>A0ABP8PND4_9NOCA</name>
<evidence type="ECO:0000313" key="1">
    <source>
        <dbReference type="EMBL" id="GAA4489370.1"/>
    </source>
</evidence>
<sequence>MKRTLLALDRIAARLENELDENPVRSERDAGYRAGISEALFQVMDARKSVAELR</sequence>
<dbReference type="EMBL" id="BAABFB010000075">
    <property type="protein sequence ID" value="GAA4489370.1"/>
    <property type="molecule type" value="Genomic_DNA"/>
</dbReference>
<accession>A0ABP8PND4</accession>
<keyword evidence="2" id="KW-1185">Reference proteome</keyword>
<evidence type="ECO:0000313" key="2">
    <source>
        <dbReference type="Proteomes" id="UP001501183"/>
    </source>
</evidence>
<dbReference type="RefSeq" id="WP_345352254.1">
    <property type="nucleotide sequence ID" value="NZ_BAABFB010000075.1"/>
</dbReference>
<comment type="caution">
    <text evidence="1">The sequence shown here is derived from an EMBL/GenBank/DDBJ whole genome shotgun (WGS) entry which is preliminary data.</text>
</comment>
<protein>
    <submittedName>
        <fullName evidence="1">Uncharacterized protein</fullName>
    </submittedName>
</protein>